<dbReference type="GO" id="GO:0006412">
    <property type="term" value="P:translation"/>
    <property type="evidence" value="ECO:0007669"/>
    <property type="project" value="UniProtKB-KW"/>
</dbReference>
<dbReference type="HOGENOM" id="CLU_095877_0_0_1"/>
<dbReference type="SUPFAM" id="SSF51316">
    <property type="entry name" value="Mss4-like"/>
    <property type="match status" value="1"/>
</dbReference>
<dbReference type="InterPro" id="IPR018105">
    <property type="entry name" value="Translational_control_tumour_p"/>
</dbReference>
<dbReference type="Proteomes" id="UP000006701">
    <property type="component" value="Unassembled WGS sequence"/>
</dbReference>
<keyword evidence="5" id="KW-0648">Protein biosynthesis</keyword>
<feature type="domain" description="TCTP" evidence="8">
    <location>
        <begin position="1"/>
        <end position="179"/>
    </location>
</feature>
<evidence type="ECO:0000313" key="9">
    <source>
        <dbReference type="EMBL" id="EAW07160.1"/>
    </source>
</evidence>
<evidence type="ECO:0000256" key="1">
    <source>
        <dbReference type="ARBA" id="ARBA00004245"/>
    </source>
</evidence>
<evidence type="ECO:0000256" key="7">
    <source>
        <dbReference type="PROSITE-ProRule" id="PRU01133"/>
    </source>
</evidence>
<reference evidence="9 10" key="1">
    <citation type="journal article" date="2008" name="PLoS Genet.">
        <title>Genomic islands in the pathogenic filamentous fungus Aspergillus fumigatus.</title>
        <authorList>
            <person name="Fedorova N.D."/>
            <person name="Khaldi N."/>
            <person name="Joardar V.S."/>
            <person name="Maiti R."/>
            <person name="Amedeo P."/>
            <person name="Anderson M.J."/>
            <person name="Crabtree J."/>
            <person name="Silva J.C."/>
            <person name="Badger J.H."/>
            <person name="Albarraq A."/>
            <person name="Angiuoli S."/>
            <person name="Bussey H."/>
            <person name="Bowyer P."/>
            <person name="Cotty P.J."/>
            <person name="Dyer P.S."/>
            <person name="Egan A."/>
            <person name="Galens K."/>
            <person name="Fraser-Liggett C.M."/>
            <person name="Haas B.J."/>
            <person name="Inman J.M."/>
            <person name="Kent R."/>
            <person name="Lemieux S."/>
            <person name="Malavazi I."/>
            <person name="Orvis J."/>
            <person name="Roemer T."/>
            <person name="Ronning C.M."/>
            <person name="Sundaram J.P."/>
            <person name="Sutton G."/>
            <person name="Turner G."/>
            <person name="Venter J.C."/>
            <person name="White O.R."/>
            <person name="Whitty B.R."/>
            <person name="Youngman P."/>
            <person name="Wolfe K.H."/>
            <person name="Goldman G.H."/>
            <person name="Wortman J.R."/>
            <person name="Jiang B."/>
            <person name="Denning D.W."/>
            <person name="Nierman W.C."/>
        </authorList>
    </citation>
    <scope>NUCLEOTIDE SEQUENCE [LARGE SCALE GENOMIC DNA]</scope>
    <source>
        <strain evidence="10">ATCC 1007 / CBS 513.65 / DSM 816 / NCTC 3887 / NRRL 1</strain>
    </source>
</reference>
<keyword evidence="10" id="KW-1185">Reference proteome</keyword>
<dbReference type="PRINTS" id="PR01653">
    <property type="entry name" value="TCTPROTEIN"/>
</dbReference>
<dbReference type="InterPro" id="IPR034737">
    <property type="entry name" value="TCTP"/>
</dbReference>
<evidence type="ECO:0000256" key="2">
    <source>
        <dbReference type="ARBA" id="ARBA00014759"/>
    </source>
</evidence>
<accession>A1CND9</accession>
<dbReference type="EMBL" id="DS027059">
    <property type="protein sequence ID" value="EAW07160.1"/>
    <property type="molecule type" value="Genomic_DNA"/>
</dbReference>
<dbReference type="RefSeq" id="XP_001268586.1">
    <property type="nucleotide sequence ID" value="XM_001268585.1"/>
</dbReference>
<evidence type="ECO:0000256" key="5">
    <source>
        <dbReference type="ARBA" id="ARBA00022917"/>
    </source>
</evidence>
<dbReference type="OMA" id="PYATVWA"/>
<dbReference type="InterPro" id="IPR011057">
    <property type="entry name" value="Mss4-like_sf"/>
</dbReference>
<protein>
    <recommendedName>
        <fullName evidence="2">Translationally-controlled tumor protein homolog</fullName>
    </recommendedName>
</protein>
<dbReference type="GO" id="GO:0005874">
    <property type="term" value="C:microtubule"/>
    <property type="evidence" value="ECO:0007669"/>
    <property type="project" value="UniProtKB-KW"/>
</dbReference>
<keyword evidence="4" id="KW-0493">Microtubule</keyword>
<dbReference type="AlphaFoldDB" id="A1CND9"/>
<dbReference type="PROSITE" id="PS51797">
    <property type="entry name" value="TCTP_3"/>
    <property type="match status" value="1"/>
</dbReference>
<evidence type="ECO:0000259" key="8">
    <source>
        <dbReference type="PROSITE" id="PS51797"/>
    </source>
</evidence>
<dbReference type="GO" id="GO:0005737">
    <property type="term" value="C:cytoplasm"/>
    <property type="evidence" value="ECO:0007669"/>
    <property type="project" value="TreeGrafter"/>
</dbReference>
<comment type="similarity">
    <text evidence="7">Belongs to the TCTP family.</text>
</comment>
<dbReference type="FunFam" id="2.170.150.10:FF:000009">
    <property type="entry name" value="Translationally-controlled tumor protein homolog"/>
    <property type="match status" value="1"/>
</dbReference>
<comment type="subcellular location">
    <subcellularLocation>
        <location evidence="1">Cytoplasm</location>
        <location evidence="1">Cytoskeleton</location>
    </subcellularLocation>
</comment>
<gene>
    <name evidence="9" type="ORF">ACLA_018640</name>
</gene>
<evidence type="ECO:0000256" key="6">
    <source>
        <dbReference type="ARBA" id="ARBA00023212"/>
    </source>
</evidence>
<proteinExistence type="inferred from homology"/>
<dbReference type="VEuPathDB" id="FungiDB:ACLA_018640"/>
<dbReference type="Gene3D" id="2.170.150.10">
    <property type="entry name" value="Metal Binding Protein, Guanine Nucleotide Exchange Factor, Chain A"/>
    <property type="match status" value="1"/>
</dbReference>
<name>A1CND9_ASPCL</name>
<organism evidence="9 10">
    <name type="scientific">Aspergillus clavatus (strain ATCC 1007 / CBS 513.65 / DSM 816 / NCTC 3887 / NRRL 1 / QM 1276 / 107)</name>
    <dbReference type="NCBI Taxonomy" id="344612"/>
    <lineage>
        <taxon>Eukaryota</taxon>
        <taxon>Fungi</taxon>
        <taxon>Dikarya</taxon>
        <taxon>Ascomycota</taxon>
        <taxon>Pezizomycotina</taxon>
        <taxon>Eurotiomycetes</taxon>
        <taxon>Eurotiomycetidae</taxon>
        <taxon>Eurotiales</taxon>
        <taxon>Aspergillaceae</taxon>
        <taxon>Aspergillus</taxon>
        <taxon>Aspergillus subgen. Fumigati</taxon>
    </lineage>
</organism>
<sequence length="179" mass="20089">MIIYKDIISGDEVLADTFNIKTVDGVLYECDCRKYLKKKNEDFELEGANPSAEAGDDDAGGEGDEVMVHDIEDQFRLNWLKTEEGMKPSKDAFKSHLKSYMKKVLTKLQEKGAPQEEIDAFKKGAPGAVKKILANYDNYDVLMGASMDGDAMHVLIDFREDGVTPFATLWKHGLEEMKV</sequence>
<dbReference type="InterPro" id="IPR011323">
    <property type="entry name" value="Mss4/transl-control_tumour"/>
</dbReference>
<dbReference type="STRING" id="344612.A1CND9"/>
<dbReference type="GO" id="GO:0005509">
    <property type="term" value="F:calcium ion binding"/>
    <property type="evidence" value="ECO:0007669"/>
    <property type="project" value="TreeGrafter"/>
</dbReference>
<dbReference type="KEGG" id="act:ACLA_018640"/>
<evidence type="ECO:0000313" key="10">
    <source>
        <dbReference type="Proteomes" id="UP000006701"/>
    </source>
</evidence>
<evidence type="ECO:0000256" key="3">
    <source>
        <dbReference type="ARBA" id="ARBA00022490"/>
    </source>
</evidence>
<dbReference type="PANTHER" id="PTHR11991">
    <property type="entry name" value="TRANSLATIONALLY CONTROLLED TUMOR PROTEIN-RELATED"/>
    <property type="match status" value="1"/>
</dbReference>
<keyword evidence="3" id="KW-0963">Cytoplasm</keyword>
<dbReference type="Pfam" id="PF00838">
    <property type="entry name" value="TCTP"/>
    <property type="match status" value="1"/>
</dbReference>
<dbReference type="eggNOG" id="KOG1727">
    <property type="taxonomic scope" value="Eukaryota"/>
</dbReference>
<evidence type="ECO:0000256" key="4">
    <source>
        <dbReference type="ARBA" id="ARBA00022701"/>
    </source>
</evidence>
<dbReference type="GeneID" id="4701133"/>
<dbReference type="OrthoDB" id="10248936at2759"/>
<keyword evidence="6" id="KW-0206">Cytoskeleton</keyword>
<dbReference type="PANTHER" id="PTHR11991:SF0">
    <property type="entry name" value="TRANSLATIONALLY-CONTROLLED TUMOR PROTEIN"/>
    <property type="match status" value="1"/>
</dbReference>